<dbReference type="Proteomes" id="UP000230154">
    <property type="component" value="Unassembled WGS sequence"/>
</dbReference>
<comment type="caution">
    <text evidence="3">The sequence shown here is derived from an EMBL/GenBank/DDBJ whole genome shotgun (WGS) entry which is preliminary data.</text>
</comment>
<dbReference type="PROSITE" id="PS50222">
    <property type="entry name" value="EF_HAND_2"/>
    <property type="match status" value="1"/>
</dbReference>
<dbReference type="EMBL" id="PFCB01000016">
    <property type="protein sequence ID" value="PIR74589.1"/>
    <property type="molecule type" value="Genomic_DNA"/>
</dbReference>
<evidence type="ECO:0000259" key="2">
    <source>
        <dbReference type="PROSITE" id="PS50222"/>
    </source>
</evidence>
<evidence type="ECO:0000256" key="1">
    <source>
        <dbReference type="SAM" id="MobiDB-lite"/>
    </source>
</evidence>
<protein>
    <recommendedName>
        <fullName evidence="2">EF-hand domain-containing protein</fullName>
    </recommendedName>
</protein>
<evidence type="ECO:0000313" key="3">
    <source>
        <dbReference type="EMBL" id="PIR74589.1"/>
    </source>
</evidence>
<reference evidence="4" key="1">
    <citation type="submission" date="2017-09" db="EMBL/GenBank/DDBJ databases">
        <title>Depth-based differentiation of microbial function through sediment-hosted aquifers and enrichment of novel symbionts in the deep terrestrial subsurface.</title>
        <authorList>
            <person name="Probst A.J."/>
            <person name="Ladd B."/>
            <person name="Jarett J.K."/>
            <person name="Geller-Mcgrath D.E."/>
            <person name="Sieber C.M.K."/>
            <person name="Emerson J.B."/>
            <person name="Anantharaman K."/>
            <person name="Thomas B.C."/>
            <person name="Malmstrom R."/>
            <person name="Stieglmeier M."/>
            <person name="Klingl A."/>
            <person name="Woyke T."/>
            <person name="Ryan C.M."/>
            <person name="Banfield J.F."/>
        </authorList>
    </citation>
    <scope>NUCLEOTIDE SEQUENCE [LARGE SCALE GENOMIC DNA]</scope>
</reference>
<dbReference type="InterPro" id="IPR002048">
    <property type="entry name" value="EF_hand_dom"/>
</dbReference>
<organism evidence="3 4">
    <name type="scientific">Candidatus Magasanikbacteria bacterium CG10_big_fil_rev_8_21_14_0_10_47_10</name>
    <dbReference type="NCBI Taxonomy" id="1974652"/>
    <lineage>
        <taxon>Bacteria</taxon>
        <taxon>Candidatus Magasanikiibacteriota</taxon>
    </lineage>
</organism>
<dbReference type="AlphaFoldDB" id="A0A2H0TR25"/>
<dbReference type="InterPro" id="IPR018247">
    <property type="entry name" value="EF_Hand_1_Ca_BS"/>
</dbReference>
<dbReference type="GO" id="GO:0005509">
    <property type="term" value="F:calcium ion binding"/>
    <property type="evidence" value="ECO:0007669"/>
    <property type="project" value="InterPro"/>
</dbReference>
<sequence>MDTDQDDLTDAEEETFNTDAIGADSDGDGYIDGLEVRNLYSPLGFAPNKIIDSGLVQEYVNPIWQYRVYYPVTWSIDAVDAQAGQVLMSTARGDFIEIRSFKKVNNEAFSSWFARAVSGEQFGVLRNETNRFQVNGYIRQDRLVSYYESDQFVFVLIYHTGPEATISYPHVMEMVSQSFRPTQIFVEIPEQIVLPREPEIVTSTEDASTTDNAADTDVLSPLPNAEPEVPTI</sequence>
<feature type="domain" description="EF-hand" evidence="2">
    <location>
        <begin position="24"/>
        <end position="46"/>
    </location>
</feature>
<feature type="compositionally biased region" description="Low complexity" evidence="1">
    <location>
        <begin position="202"/>
        <end position="217"/>
    </location>
</feature>
<gene>
    <name evidence="3" type="ORF">COU35_01780</name>
</gene>
<proteinExistence type="predicted"/>
<evidence type="ECO:0000313" key="4">
    <source>
        <dbReference type="Proteomes" id="UP000230154"/>
    </source>
</evidence>
<name>A0A2H0TR25_9BACT</name>
<dbReference type="PROSITE" id="PS00018">
    <property type="entry name" value="EF_HAND_1"/>
    <property type="match status" value="1"/>
</dbReference>
<accession>A0A2H0TR25</accession>
<feature type="region of interest" description="Disordered" evidence="1">
    <location>
        <begin position="197"/>
        <end position="232"/>
    </location>
</feature>